<organism evidence="1">
    <name type="scientific">uncultured Caudovirales phage</name>
    <dbReference type="NCBI Taxonomy" id="2100421"/>
    <lineage>
        <taxon>Viruses</taxon>
        <taxon>Duplodnaviria</taxon>
        <taxon>Heunggongvirae</taxon>
        <taxon>Uroviricota</taxon>
        <taxon>Caudoviricetes</taxon>
        <taxon>Peduoviridae</taxon>
        <taxon>Maltschvirus</taxon>
        <taxon>Maltschvirus maltsch</taxon>
    </lineage>
</organism>
<proteinExistence type="predicted"/>
<reference evidence="1" key="1">
    <citation type="submission" date="2020-04" db="EMBL/GenBank/DDBJ databases">
        <authorList>
            <person name="Chiriac C."/>
            <person name="Salcher M."/>
            <person name="Ghai R."/>
            <person name="Kavagutti S V."/>
        </authorList>
    </citation>
    <scope>NUCLEOTIDE SEQUENCE</scope>
</reference>
<protein>
    <submittedName>
        <fullName evidence="1">Uncharacterized protein</fullName>
    </submittedName>
</protein>
<gene>
    <name evidence="1" type="ORF">UFOVP328_426</name>
</gene>
<dbReference type="EMBL" id="LR796341">
    <property type="protein sequence ID" value="CAB4138233.1"/>
    <property type="molecule type" value="Genomic_DNA"/>
</dbReference>
<accession>A0A6J5LYM7</accession>
<evidence type="ECO:0000313" key="1">
    <source>
        <dbReference type="EMBL" id="CAB4138233.1"/>
    </source>
</evidence>
<sequence length="112" mass="13150">MVVSRKDLVKELYKFYYKDFTSQSSDSAYSLKKKCDQLAGIAHLAMQTLEENNIADFVLLKHDDVRDWWTERKLEIQRQQAAAEAKIRRAELKQRALSKLTMEEREALGIKK</sequence>
<name>A0A6J5LYM7_9CAUD</name>